<reference evidence="2" key="1">
    <citation type="journal article" date="2021" name="PeerJ">
        <title>Extensive microbial diversity within the chicken gut microbiome revealed by metagenomics and culture.</title>
        <authorList>
            <person name="Gilroy R."/>
            <person name="Ravi A."/>
            <person name="Getino M."/>
            <person name="Pursley I."/>
            <person name="Horton D.L."/>
            <person name="Alikhan N.F."/>
            <person name="Baker D."/>
            <person name="Gharbi K."/>
            <person name="Hall N."/>
            <person name="Watson M."/>
            <person name="Adriaenssens E.M."/>
            <person name="Foster-Nyarko E."/>
            <person name="Jarju S."/>
            <person name="Secka A."/>
            <person name="Antonio M."/>
            <person name="Oren A."/>
            <person name="Chaudhuri R.R."/>
            <person name="La Ragione R."/>
            <person name="Hildebrand F."/>
            <person name="Pallen M.J."/>
        </authorList>
    </citation>
    <scope>NUCLEOTIDE SEQUENCE</scope>
    <source>
        <strain evidence="2">CHK171-7178</strain>
    </source>
</reference>
<evidence type="ECO:0000313" key="2">
    <source>
        <dbReference type="EMBL" id="HJF34343.1"/>
    </source>
</evidence>
<proteinExistence type="predicted"/>
<evidence type="ECO:0000259" key="1">
    <source>
        <dbReference type="Pfam" id="PF14491"/>
    </source>
</evidence>
<dbReference type="InterPro" id="IPR029492">
    <property type="entry name" value="DUF4435"/>
</dbReference>
<comment type="caution">
    <text evidence="2">The sequence shown here is derived from an EMBL/GenBank/DDBJ whole genome shotgun (WGS) entry which is preliminary data.</text>
</comment>
<evidence type="ECO:0000313" key="3">
    <source>
        <dbReference type="Proteomes" id="UP000698173"/>
    </source>
</evidence>
<reference evidence="2" key="2">
    <citation type="submission" date="2021-09" db="EMBL/GenBank/DDBJ databases">
        <authorList>
            <person name="Gilroy R."/>
        </authorList>
    </citation>
    <scope>NUCLEOTIDE SEQUENCE</scope>
    <source>
        <strain evidence="2">CHK171-7178</strain>
    </source>
</reference>
<dbReference type="AlphaFoldDB" id="A0A921G3Q7"/>
<dbReference type="EMBL" id="DYWT01000318">
    <property type="protein sequence ID" value="HJF34343.1"/>
    <property type="molecule type" value="Genomic_DNA"/>
</dbReference>
<name>A0A921G3Q7_SPOPS</name>
<gene>
    <name evidence="2" type="ORF">K8V56_21480</name>
</gene>
<dbReference type="Pfam" id="PF14491">
    <property type="entry name" value="DUF4435"/>
    <property type="match status" value="1"/>
</dbReference>
<protein>
    <submittedName>
        <fullName evidence="2">DUF4435 domain-containing protein</fullName>
    </submittedName>
</protein>
<accession>A0A921G3Q7</accession>
<feature type="domain" description="DUF4435" evidence="1">
    <location>
        <begin position="26"/>
        <end position="156"/>
    </location>
</feature>
<sequence>MNEIQYSKKGKSNISLFYTSYQERQFYIEDEKVETQHAFKIILNKLFEERFQIRRVFPLGNKTKVLEKSRINTDSNSYFLIDRDMDPYLENYINPRTLDNVIELERYCFENYLIEKKSFEETIGFYISQETGSEYDKWLSEVIVDFEKVFKIALVSRKYNLTSCITDKEYVYLINNTHKLSGEKVGKLYDEKKSEVTRKGYNFDEEFQLVEEVLTGVDIKNQLVSGKFLWASLTNYCKNLAKATGGGKGMTDKALFTSFVQSIDLKNFEFLKERVL</sequence>
<organism evidence="2 3">
    <name type="scientific">Sporosarcina psychrophila</name>
    <name type="common">Bacillus psychrophilus</name>
    <dbReference type="NCBI Taxonomy" id="1476"/>
    <lineage>
        <taxon>Bacteria</taxon>
        <taxon>Bacillati</taxon>
        <taxon>Bacillota</taxon>
        <taxon>Bacilli</taxon>
        <taxon>Bacillales</taxon>
        <taxon>Caryophanaceae</taxon>
        <taxon>Sporosarcina</taxon>
    </lineage>
</organism>
<dbReference type="Proteomes" id="UP000698173">
    <property type="component" value="Unassembled WGS sequence"/>
</dbReference>